<dbReference type="PANTHER" id="PTHR34406">
    <property type="entry name" value="PROTEIN YCEI"/>
    <property type="match status" value="1"/>
</dbReference>
<reference evidence="2 3" key="1">
    <citation type="submission" date="2019-02" db="EMBL/GenBank/DDBJ databases">
        <title>Polymorphobacter sp. isolated from the lake at the Tibet of China.</title>
        <authorList>
            <person name="Li A."/>
        </authorList>
    </citation>
    <scope>NUCLEOTIDE SEQUENCE [LARGE SCALE GENOMIC DNA]</scope>
    <source>
        <strain evidence="2 3">DJ1R-1</strain>
    </source>
</reference>
<dbReference type="PANTHER" id="PTHR34406:SF1">
    <property type="entry name" value="PROTEIN YCEI"/>
    <property type="match status" value="1"/>
</dbReference>
<sequence>MTAAPALAAPTSIALPSGKYVLDPSHASLTWRVVHFGLSNYTARFVKFDATVDLNAADVSKSTLKVKVDPTSVRTDYPYPDKVNFDAEIATSPKFLDGTAHPDVTFVSTGIVVTGAKTANITGNLTLRGVTKPVTLAATLNGSIPAHPMTKLPVFGISAKGSFKRSDFGMDYGTQFVSDTVELVIEAEFNKAP</sequence>
<dbReference type="SUPFAM" id="SSF101874">
    <property type="entry name" value="YceI-like"/>
    <property type="match status" value="1"/>
</dbReference>
<gene>
    <name evidence="2" type="ORF">EUV02_00515</name>
</gene>
<comment type="caution">
    <text evidence="2">The sequence shown here is derived from an EMBL/GenBank/DDBJ whole genome shotgun (WGS) entry which is preliminary data.</text>
</comment>
<feature type="domain" description="Lipid/polyisoprenoid-binding YceI-like" evidence="1">
    <location>
        <begin position="19"/>
        <end position="190"/>
    </location>
</feature>
<dbReference type="InterPro" id="IPR036761">
    <property type="entry name" value="TTHA0802/YceI-like_sf"/>
</dbReference>
<organism evidence="2 3">
    <name type="scientific">Glacieibacterium arshaanense</name>
    <dbReference type="NCBI Taxonomy" id="2511025"/>
    <lineage>
        <taxon>Bacteria</taxon>
        <taxon>Pseudomonadati</taxon>
        <taxon>Pseudomonadota</taxon>
        <taxon>Alphaproteobacteria</taxon>
        <taxon>Sphingomonadales</taxon>
        <taxon>Sphingosinicellaceae</taxon>
        <taxon>Glacieibacterium</taxon>
    </lineage>
</organism>
<dbReference type="InterPro" id="IPR007372">
    <property type="entry name" value="Lipid/polyisoprenoid-bd_YceI"/>
</dbReference>
<dbReference type="SMART" id="SM00867">
    <property type="entry name" value="YceI"/>
    <property type="match status" value="1"/>
</dbReference>
<evidence type="ECO:0000313" key="2">
    <source>
        <dbReference type="EMBL" id="TFU06584.1"/>
    </source>
</evidence>
<protein>
    <submittedName>
        <fullName evidence="2">Polyisoprenoid-binding protein</fullName>
    </submittedName>
</protein>
<dbReference type="EMBL" id="SIHO01000001">
    <property type="protein sequence ID" value="TFU06584.1"/>
    <property type="molecule type" value="Genomic_DNA"/>
</dbReference>
<accession>A0A4Y9ESJ3</accession>
<evidence type="ECO:0000259" key="1">
    <source>
        <dbReference type="SMART" id="SM00867"/>
    </source>
</evidence>
<dbReference type="Gene3D" id="2.40.128.110">
    <property type="entry name" value="Lipid/polyisoprenoid-binding, YceI-like"/>
    <property type="match status" value="1"/>
</dbReference>
<proteinExistence type="predicted"/>
<name>A0A4Y9ESJ3_9SPHN</name>
<dbReference type="OrthoDB" id="9811006at2"/>
<dbReference type="Proteomes" id="UP000297737">
    <property type="component" value="Unassembled WGS sequence"/>
</dbReference>
<dbReference type="Pfam" id="PF04264">
    <property type="entry name" value="YceI"/>
    <property type="match status" value="1"/>
</dbReference>
<keyword evidence="3" id="KW-1185">Reference proteome</keyword>
<dbReference type="AlphaFoldDB" id="A0A4Y9ESJ3"/>
<evidence type="ECO:0000313" key="3">
    <source>
        <dbReference type="Proteomes" id="UP000297737"/>
    </source>
</evidence>